<keyword evidence="2" id="KW-1185">Reference proteome</keyword>
<protein>
    <submittedName>
        <fullName evidence="1">Uncharacterized protein</fullName>
    </submittedName>
</protein>
<accession>A0AAV4TQF5</accession>
<gene>
    <name evidence="1" type="ORF">CEXT_806071</name>
</gene>
<comment type="caution">
    <text evidence="1">The sequence shown here is derived from an EMBL/GenBank/DDBJ whole genome shotgun (WGS) entry which is preliminary data.</text>
</comment>
<sequence>MPKSYQLGKRVVSQSYLWLRILAKKEKEVVMIEILMWREIAILIFSRWFLVYEEEIFDFRKKPPPSLNNFRYQHPSKSFFGWILRMSTTTIGKGPRMSWRINENGKEEKKLLEGC</sequence>
<name>A0AAV4TQF5_CAEEX</name>
<evidence type="ECO:0000313" key="1">
    <source>
        <dbReference type="EMBL" id="GIY48289.1"/>
    </source>
</evidence>
<organism evidence="1 2">
    <name type="scientific">Caerostris extrusa</name>
    <name type="common">Bark spider</name>
    <name type="synonym">Caerostris bankana</name>
    <dbReference type="NCBI Taxonomy" id="172846"/>
    <lineage>
        <taxon>Eukaryota</taxon>
        <taxon>Metazoa</taxon>
        <taxon>Ecdysozoa</taxon>
        <taxon>Arthropoda</taxon>
        <taxon>Chelicerata</taxon>
        <taxon>Arachnida</taxon>
        <taxon>Araneae</taxon>
        <taxon>Araneomorphae</taxon>
        <taxon>Entelegynae</taxon>
        <taxon>Araneoidea</taxon>
        <taxon>Araneidae</taxon>
        <taxon>Caerostris</taxon>
    </lineage>
</organism>
<dbReference type="AlphaFoldDB" id="A0AAV4TQF5"/>
<reference evidence="1 2" key="1">
    <citation type="submission" date="2021-06" db="EMBL/GenBank/DDBJ databases">
        <title>Caerostris extrusa draft genome.</title>
        <authorList>
            <person name="Kono N."/>
            <person name="Arakawa K."/>
        </authorList>
    </citation>
    <scope>NUCLEOTIDE SEQUENCE [LARGE SCALE GENOMIC DNA]</scope>
</reference>
<dbReference type="EMBL" id="BPLR01011697">
    <property type="protein sequence ID" value="GIY48289.1"/>
    <property type="molecule type" value="Genomic_DNA"/>
</dbReference>
<proteinExistence type="predicted"/>
<evidence type="ECO:0000313" key="2">
    <source>
        <dbReference type="Proteomes" id="UP001054945"/>
    </source>
</evidence>
<dbReference type="Proteomes" id="UP001054945">
    <property type="component" value="Unassembled WGS sequence"/>
</dbReference>